<dbReference type="InterPro" id="IPR035992">
    <property type="entry name" value="Ricin_B-like_lectins"/>
</dbReference>
<dbReference type="SMART" id="SM00458">
    <property type="entry name" value="RICIN"/>
    <property type="match status" value="1"/>
</dbReference>
<feature type="region of interest" description="Disordered" evidence="1">
    <location>
        <begin position="1653"/>
        <end position="1674"/>
    </location>
</feature>
<protein>
    <submittedName>
        <fullName evidence="3">RHS repeat-associated core domain protein</fullName>
    </submittedName>
</protein>
<dbReference type="Pfam" id="PF05593">
    <property type="entry name" value="RHS_repeat"/>
    <property type="match status" value="1"/>
</dbReference>
<dbReference type="SUPFAM" id="SSF50370">
    <property type="entry name" value="Ricin B-like lectins"/>
    <property type="match status" value="1"/>
</dbReference>
<dbReference type="PANTHER" id="PTHR32305">
    <property type="match status" value="1"/>
</dbReference>
<organism evidence="3 4">
    <name type="scientific">Streptomyces turgidiscabies (strain Car8)</name>
    <dbReference type="NCBI Taxonomy" id="698760"/>
    <lineage>
        <taxon>Bacteria</taxon>
        <taxon>Bacillati</taxon>
        <taxon>Actinomycetota</taxon>
        <taxon>Actinomycetes</taxon>
        <taxon>Kitasatosporales</taxon>
        <taxon>Streptomycetaceae</taxon>
        <taxon>Streptomyces</taxon>
    </lineage>
</organism>
<comment type="caution">
    <text evidence="3">The sequence shown here is derived from an EMBL/GenBank/DDBJ whole genome shotgun (WGS) entry which is preliminary data.</text>
</comment>
<dbReference type="PANTHER" id="PTHR32305:SF17">
    <property type="entry name" value="TRNA NUCLEASE WAPA"/>
    <property type="match status" value="1"/>
</dbReference>
<dbReference type="InterPro" id="IPR027472">
    <property type="entry name" value="Pput2613-NH3ase"/>
</dbReference>
<dbReference type="NCBIfam" id="TIGR01643">
    <property type="entry name" value="YD_repeat_2x"/>
    <property type="match status" value="3"/>
</dbReference>
<dbReference type="EMBL" id="AEJB01000532">
    <property type="protein sequence ID" value="ELP63227.1"/>
    <property type="molecule type" value="Genomic_DNA"/>
</dbReference>
<sequence length="2367" mass="251159">MLTLSIAMLPTQALALPPDPASVEVPRDDVPLEDLPDEQLVTGTDANPKLDKIGLSALANRDEAPAGTTTPATFGTQPVDFGSATSTAALQTGSAVAQAAYKPAGNLPVKLGQAPDAAAPTGSWSVTVASRTAPVSAGVDGAVISVAAPATGSVPISVQLSYKTFENLYGADWASRLHFVQFPECYLSTPDVEECQAYTELDTDNDTSAKTITATVDTAADGTVSTSAASAAPADSSGVIQASYTRARPAAASGDKAVIGAVDSGGSAGGSFKATPLASSGKWAAGSSSGAFTWSYPITVPPAPAGPAPQISFGYNSQTVDGKTATSSPQVSWIGEGWDYDPGHIERRYRTCKDDREDVPDGAANNKEKKYKTPDLCWVSYNAVMSLGGRTVELVRVSSTSEIYRPQNDDGTRVELKTDGDNKDNNDEYWLVTTPDGTKYYFGQNKVGGSHAATDSVFTVPVYGNHPGEPCHQAAFADSRCDQAWHWGLDKVVDVNDNAMIVNWKRDTNYYAANKKFKTPVPYDRGGYPLSIEYGLRTNDLNSPSAKVLFNAQERCLETDGSCAAAKFDVTDDPASYQPWWDSPGNLNCKSTSKLCPAFPSFWTRMRLASVTTEAARPGTSGLSKVDTYTLHQSFPRDWYDTSPALWLNSITRTGFAPGAGSGTVMSEDGISFAPYSPSSTGEPLSGYFADNQLPNLVPRSKNDARPGFIRPRIGSVRTEQGGSIEVTYDGGCRTQPTVSPENNHGTCYPVRWSPDGDVETPKIAWFNKYVVATVTEKDRISGVSNDIITKYTYEEPAWGKDDDEFSKPSLRTYGVWRGYQKVTTTEGKKSGGTSAQTQSYSAVRYFRGAGGAVKDSKGEVTLLTDDAPQYAGMVAETISYTGSFQHVDGTPDPVVKRTLNYPWSRQTASRTRDNDTSPLLAHQVGIRRTDAIQTLGTSWQAVRTETEVDPDYGLPIQVQTSVVKPASGGAETSSEYRCTKTEYANNTTAANIIGLPKQVRTTATSCAAHDSADPATQLISAARTSYDNLTYGALPVRGLPTSVATNPASGSGYSVVTTSTYDDLGRIRTATAPSSVGVVRTETQYTPASGGPVTAVKTINPAGHTSLTTFDPGRGLPLTVTDTNNRVTRTEYDALGRLVNGWSPSRSSGSQTPNVKITYQMAKATDNVTTPSTVTVETLRDNGTYAKQTTIYDGLSRPFQTQAEAHGRGRVITDTRYDDHGLVKEQTGGYLVQGEPQVKQFMRKTDSPVPTMTRSTYDGLERAIRTTTLHGGKEVYSSTATYGDDWTLTRPADGATPPVKTWTDALGRVNLVQHYTNSGLSHWRSTWYSYDSRGNRQQVKDPAGNLWTYNYDSRGRMTDSTDPDVGASSFAYDDLDRRTRTTDSRNLATFTEYDSIGRVKAVREGSATASPIIESAYDPAGALGQLSSTTRHDRTGDYVDRITGYDTDYHPTGREVTIPDGTATKGLAGKYAYAYTYTPTGKPLTATLPAVGGLAQEKVVTRYDSDGLAESTSGASWYTSDVTYSPYGEVLRTVSGPQPYRVWTTNFVDEHTGRVQRSVWDRETDVSHRITDAYYSYDRAGNVTSAARRQMDGTVGTTDNQCFTYDQLGELVHAWTSSVAIDTEAAGGTGCKSASGTNWGYRTDGQISAGPVAEAADSATDTTAPDSDLTASLSRTAPASGTVSTGTTAYWDAYTFDVTGNRTSLTEHALGATAATATTAYTYGTTNTTTRPHLLTSRTVTKPNTTPVTSSYVYDTAGNTTARPGAVAGQSLVWTSQGKLATASDGNENAAPITSLGGLCLDVRNSGTADGTVIQLSTCNGSDAQKWTLAFNGQLKALGKCATAVGTADGGAVQLSTCDSSNNAQKWTQGANGSLKNTASARCLDISDPSASSGAALQIFTCSTSTAQRWTVTDRTDYVYDASGNRLLERTKSGATLFLGETEVTANPAGTITRAVRAYAHPGAPTVVRTTTGTATGHKLTVLLNDPLGTATTAVEESAGQPLTRRSFKPYGETRGTPATAWPDRHTYLGVGIDDAATTGLTHIGAREYDQATGRFVSADPVIDIADPLQMNGYAYSSNSPVSKSDPTGLMQNADGMAGAPCTKPKGCVISTTVAKADVEDTASTAGNSDSGTGVNSENTGQGAGGGASGYGSPGAHPLVNVLFGLVRNFAYTAGFVKGTFDTDCWDDAAAGGCDQGEQFDKWAADNGISVESDAYLVPGTIAIIFSHRPSYRGKGGKGSIVGPVTKTTHFALVEVRNSKGELVNSYSLRSGSQTPEEKALGFPNNSQSSHTETRCCRMSGGSPTVKIPGDRFANLAPVSSGDIVTIRGSKPPCTQCQGSMTRAAQETGATFVYEWDGKRWSTNGE</sequence>
<gene>
    <name evidence="3" type="ORF">STRTUCAR8_06345</name>
</gene>
<dbReference type="Pfam" id="PF00652">
    <property type="entry name" value="Ricin_B_lectin"/>
    <property type="match status" value="1"/>
</dbReference>
<evidence type="ECO:0000313" key="4">
    <source>
        <dbReference type="Proteomes" id="UP000010931"/>
    </source>
</evidence>
<name>L7EW14_STRT8</name>
<feature type="compositionally biased region" description="Low complexity" evidence="1">
    <location>
        <begin position="1654"/>
        <end position="1673"/>
    </location>
</feature>
<dbReference type="PROSITE" id="PS50231">
    <property type="entry name" value="RICIN_B_LECTIN"/>
    <property type="match status" value="1"/>
</dbReference>
<evidence type="ECO:0000313" key="3">
    <source>
        <dbReference type="EMBL" id="ELP63227.1"/>
    </source>
</evidence>
<accession>L7EW14</accession>
<feature type="region of interest" description="Disordered" evidence="1">
    <location>
        <begin position="2122"/>
        <end position="2150"/>
    </location>
</feature>
<keyword evidence="4" id="KW-1185">Reference proteome</keyword>
<dbReference type="InterPro" id="IPR050708">
    <property type="entry name" value="T6SS_VgrG/RHS"/>
</dbReference>
<feature type="region of interest" description="Disordered" evidence="1">
    <location>
        <begin position="2000"/>
        <end position="2023"/>
    </location>
</feature>
<dbReference type="NCBIfam" id="TIGR03696">
    <property type="entry name" value="Rhs_assc_core"/>
    <property type="match status" value="1"/>
</dbReference>
<dbReference type="Gene3D" id="2.180.10.10">
    <property type="entry name" value="RHS repeat-associated core"/>
    <property type="match status" value="3"/>
</dbReference>
<feature type="compositionally biased region" description="Polar residues" evidence="1">
    <location>
        <begin position="2123"/>
        <end position="2141"/>
    </location>
</feature>
<evidence type="ECO:0000256" key="1">
    <source>
        <dbReference type="SAM" id="MobiDB-lite"/>
    </source>
</evidence>
<dbReference type="PATRIC" id="fig|698760.3.peg.7865"/>
<dbReference type="CDD" id="cd23451">
    <property type="entry name" value="beta-trefoil_Ricin_laminarinase"/>
    <property type="match status" value="1"/>
</dbReference>
<dbReference type="Pfam" id="PF14427">
    <property type="entry name" value="Pput2613-deam"/>
    <property type="match status" value="1"/>
</dbReference>
<reference evidence="3 4" key="1">
    <citation type="journal article" date="2011" name="Plasmid">
        <title>Streptomyces turgidiscabies Car8 contains a modular pathogenicity island that shares virulence genes with other actinobacterial plant pathogens.</title>
        <authorList>
            <person name="Huguet-Tapia J.C."/>
            <person name="Badger J.H."/>
            <person name="Loria R."/>
            <person name="Pettis G.S."/>
        </authorList>
    </citation>
    <scope>NUCLEOTIDE SEQUENCE [LARGE SCALE GENOMIC DNA]</scope>
    <source>
        <strain evidence="3 4">Car8</strain>
    </source>
</reference>
<dbReference type="InterPro" id="IPR031325">
    <property type="entry name" value="RHS_repeat"/>
</dbReference>
<feature type="region of interest" description="Disordered" evidence="1">
    <location>
        <begin position="2270"/>
        <end position="2295"/>
    </location>
</feature>
<proteinExistence type="predicted"/>
<dbReference type="InterPro" id="IPR022385">
    <property type="entry name" value="Rhs_assc_core"/>
</dbReference>
<dbReference type="STRING" id="85558.T45_02218"/>
<evidence type="ECO:0000259" key="2">
    <source>
        <dbReference type="SMART" id="SM00458"/>
    </source>
</evidence>
<dbReference type="Proteomes" id="UP000010931">
    <property type="component" value="Unassembled WGS sequence"/>
</dbReference>
<dbReference type="InterPro" id="IPR000772">
    <property type="entry name" value="Ricin_B_lectin"/>
</dbReference>
<dbReference type="InterPro" id="IPR006530">
    <property type="entry name" value="YD"/>
</dbReference>
<feature type="domain" description="Ricin B lectin" evidence="2">
    <location>
        <begin position="1791"/>
        <end position="1914"/>
    </location>
</feature>